<evidence type="ECO:0000313" key="1">
    <source>
        <dbReference type="EMBL" id="SUA78089.1"/>
    </source>
</evidence>
<dbReference type="InterPro" id="IPR046179">
    <property type="entry name" value="DUF6188"/>
</dbReference>
<dbReference type="OrthoDB" id="3429377at2"/>
<dbReference type="AlphaFoldDB" id="A0A378YNW9"/>
<gene>
    <name evidence="1" type="ORF">NCTC1934_03300</name>
</gene>
<proteinExistence type="predicted"/>
<protein>
    <submittedName>
        <fullName evidence="1">Uncharacterized protein</fullName>
    </submittedName>
</protein>
<accession>A0A378YNW9</accession>
<dbReference type="Proteomes" id="UP000255467">
    <property type="component" value="Unassembled WGS sequence"/>
</dbReference>
<keyword evidence="2" id="KW-1185">Reference proteome</keyword>
<sequence length="106" mass="11214">MTIELGAEFELQIEGDLTLPTADGAVLHATSDDYASISSELETLVSAAVTRADADEISGLTLEFDSGARLHVPVDQHYEAWGVVGPGGYRVICMPGGEFAIWSACK</sequence>
<dbReference type="Pfam" id="PF19686">
    <property type="entry name" value="DUF6188"/>
    <property type="match status" value="1"/>
</dbReference>
<dbReference type="EMBL" id="UGRY01000002">
    <property type="protein sequence ID" value="SUA78089.1"/>
    <property type="molecule type" value="Genomic_DNA"/>
</dbReference>
<organism evidence="1 2">
    <name type="scientific">Nocardia otitidiscaviarum</name>
    <dbReference type="NCBI Taxonomy" id="1823"/>
    <lineage>
        <taxon>Bacteria</taxon>
        <taxon>Bacillati</taxon>
        <taxon>Actinomycetota</taxon>
        <taxon>Actinomycetes</taxon>
        <taxon>Mycobacteriales</taxon>
        <taxon>Nocardiaceae</taxon>
        <taxon>Nocardia</taxon>
    </lineage>
</organism>
<reference evidence="1 2" key="1">
    <citation type="submission" date="2018-06" db="EMBL/GenBank/DDBJ databases">
        <authorList>
            <consortium name="Pathogen Informatics"/>
            <person name="Doyle S."/>
        </authorList>
    </citation>
    <scope>NUCLEOTIDE SEQUENCE [LARGE SCALE GENOMIC DNA]</scope>
    <source>
        <strain evidence="1 2">NCTC1934</strain>
    </source>
</reference>
<name>A0A378YNW9_9NOCA</name>
<evidence type="ECO:0000313" key="2">
    <source>
        <dbReference type="Proteomes" id="UP000255467"/>
    </source>
</evidence>